<dbReference type="CDD" id="cd06974">
    <property type="entry name" value="TerD_like"/>
    <property type="match status" value="1"/>
</dbReference>
<dbReference type="Proteomes" id="UP000253426">
    <property type="component" value="Unassembled WGS sequence"/>
</dbReference>
<evidence type="ECO:0000313" key="4">
    <source>
        <dbReference type="EMBL" id="RBP44614.1"/>
    </source>
</evidence>
<proteinExistence type="inferred from homology"/>
<dbReference type="InterPro" id="IPR051324">
    <property type="entry name" value="Stress/Tellurium_Resist"/>
</dbReference>
<evidence type="ECO:0000256" key="2">
    <source>
        <dbReference type="ARBA" id="ARBA00022686"/>
    </source>
</evidence>
<dbReference type="InterPro" id="IPR003325">
    <property type="entry name" value="TerD"/>
</dbReference>
<comment type="similarity">
    <text evidence="1">Belongs to the CAPAB/TerDEXZ family.</text>
</comment>
<dbReference type="AlphaFoldDB" id="A0A366HQY7"/>
<dbReference type="PANTHER" id="PTHR32097">
    <property type="entry name" value="CAMP-BINDING PROTEIN 1-RELATED"/>
    <property type="match status" value="1"/>
</dbReference>
<dbReference type="GO" id="GO:0046690">
    <property type="term" value="P:response to tellurium ion"/>
    <property type="evidence" value="ECO:0007669"/>
    <property type="project" value="UniProtKB-KW"/>
</dbReference>
<comment type="caution">
    <text evidence="4">The sequence shown here is derived from an EMBL/GenBank/DDBJ whole genome shotgun (WGS) entry which is preliminary data.</text>
</comment>
<dbReference type="EMBL" id="QNRR01000004">
    <property type="protein sequence ID" value="RBP44614.1"/>
    <property type="molecule type" value="Genomic_DNA"/>
</dbReference>
<gene>
    <name evidence="4" type="ORF">DES53_104436</name>
</gene>
<reference evidence="4 5" key="1">
    <citation type="submission" date="2018-06" db="EMBL/GenBank/DDBJ databases">
        <title>Genomic Encyclopedia of Type Strains, Phase IV (KMG-IV): sequencing the most valuable type-strain genomes for metagenomic binning, comparative biology and taxonomic classification.</title>
        <authorList>
            <person name="Goeker M."/>
        </authorList>
    </citation>
    <scope>NUCLEOTIDE SEQUENCE [LARGE SCALE GENOMIC DNA]</scope>
    <source>
        <strain evidence="4 5">DSM 25532</strain>
    </source>
</reference>
<feature type="domain" description="TerD" evidence="3">
    <location>
        <begin position="1"/>
        <end position="200"/>
    </location>
</feature>
<dbReference type="Gene3D" id="2.60.60.30">
    <property type="entry name" value="sav2460 like domains"/>
    <property type="match status" value="1"/>
</dbReference>
<evidence type="ECO:0000313" key="5">
    <source>
        <dbReference type="Proteomes" id="UP000253426"/>
    </source>
</evidence>
<accession>A0A366HQY7</accession>
<evidence type="ECO:0000256" key="1">
    <source>
        <dbReference type="ARBA" id="ARBA00008775"/>
    </source>
</evidence>
<keyword evidence="2" id="KW-0778">Tellurium resistance</keyword>
<dbReference type="PANTHER" id="PTHR32097:SF4">
    <property type="entry name" value="GENERAL STRESS PROTEIN 16U"/>
    <property type="match status" value="1"/>
</dbReference>
<dbReference type="OrthoDB" id="4123258at2"/>
<name>A0A366HQY7_9BACT</name>
<sequence>MPINLQKGQTISLEKDTNDLSQITIGLGWKIRKKGFFAKLSGAQDYDLDAIAFVLDEHGKVRSLGDKLMGSDVIFFGNLRHPSGQIYHSGDNRVGGSGDNDDEQIVVRLNTLPANVHRILFLVQIYQGKRHNQHFGEVESAYMRAIDAKNQEMARYNLTSEPLYNGKCIMVFGEVYRQGGGWKFRALGEGHATDNFVEILKSHV</sequence>
<evidence type="ECO:0000259" key="3">
    <source>
        <dbReference type="Pfam" id="PF02342"/>
    </source>
</evidence>
<keyword evidence="5" id="KW-1185">Reference proteome</keyword>
<dbReference type="RefSeq" id="WP_113959001.1">
    <property type="nucleotide sequence ID" value="NZ_QNRR01000004.1"/>
</dbReference>
<protein>
    <submittedName>
        <fullName evidence="4">Stress response protein SCP2</fullName>
    </submittedName>
</protein>
<organism evidence="4 5">
    <name type="scientific">Roseimicrobium gellanilyticum</name>
    <dbReference type="NCBI Taxonomy" id="748857"/>
    <lineage>
        <taxon>Bacteria</taxon>
        <taxon>Pseudomonadati</taxon>
        <taxon>Verrucomicrobiota</taxon>
        <taxon>Verrucomicrobiia</taxon>
        <taxon>Verrucomicrobiales</taxon>
        <taxon>Verrucomicrobiaceae</taxon>
        <taxon>Roseimicrobium</taxon>
    </lineage>
</organism>
<dbReference type="Pfam" id="PF02342">
    <property type="entry name" value="TerD"/>
    <property type="match status" value="1"/>
</dbReference>